<name>A0ABN0XG51_9ACTN</name>
<dbReference type="EMBL" id="BAAABW010000025">
    <property type="protein sequence ID" value="GAA0363145.1"/>
    <property type="molecule type" value="Genomic_DNA"/>
</dbReference>
<comment type="caution">
    <text evidence="1">The sequence shown here is derived from an EMBL/GenBank/DDBJ whole genome shotgun (WGS) entry which is preliminary data.</text>
</comment>
<evidence type="ECO:0000313" key="1">
    <source>
        <dbReference type="EMBL" id="GAA0363145.1"/>
    </source>
</evidence>
<evidence type="ECO:0000313" key="2">
    <source>
        <dbReference type="Proteomes" id="UP001500063"/>
    </source>
</evidence>
<accession>A0ABN0XG51</accession>
<reference evidence="1 2" key="1">
    <citation type="journal article" date="2019" name="Int. J. Syst. Evol. Microbiol.">
        <title>The Global Catalogue of Microorganisms (GCM) 10K type strain sequencing project: providing services to taxonomists for standard genome sequencing and annotation.</title>
        <authorList>
            <consortium name="The Broad Institute Genomics Platform"/>
            <consortium name="The Broad Institute Genome Sequencing Center for Infectious Disease"/>
            <person name="Wu L."/>
            <person name="Ma J."/>
        </authorList>
    </citation>
    <scope>NUCLEOTIDE SEQUENCE [LARGE SCALE GENOMIC DNA]</scope>
    <source>
        <strain evidence="1 2">JCM 4565</strain>
    </source>
</reference>
<sequence>MGYTSRDEAEPSWWISRFQQVVEPSLRNDLAAEESCGVLHEISLHYRDDGVWVSASFSMASHPGVTFVWDQRVMPDLSAEWDAEFAAMLFRTHLVEWFHTEAKRRAPGVDGFIRS</sequence>
<protein>
    <submittedName>
        <fullName evidence="1">Uncharacterized protein</fullName>
    </submittedName>
</protein>
<dbReference type="Proteomes" id="UP001500063">
    <property type="component" value="Unassembled WGS sequence"/>
</dbReference>
<proteinExistence type="predicted"/>
<organism evidence="1 2">
    <name type="scientific">Streptomyces blastmyceticus</name>
    <dbReference type="NCBI Taxonomy" id="68180"/>
    <lineage>
        <taxon>Bacteria</taxon>
        <taxon>Bacillati</taxon>
        <taxon>Actinomycetota</taxon>
        <taxon>Actinomycetes</taxon>
        <taxon>Kitasatosporales</taxon>
        <taxon>Streptomycetaceae</taxon>
        <taxon>Streptomyces</taxon>
    </lineage>
</organism>
<gene>
    <name evidence="1" type="ORF">GCM10010319_46120</name>
</gene>
<keyword evidence="2" id="KW-1185">Reference proteome</keyword>